<dbReference type="AlphaFoldDB" id="A0AAX3E4D0"/>
<name>A0AAX3E4D0_RHOPL</name>
<gene>
    <name evidence="2" type="ORF">KQX62_11755</name>
</gene>
<dbReference type="GO" id="GO:0016491">
    <property type="term" value="F:oxidoreductase activity"/>
    <property type="evidence" value="ECO:0007669"/>
    <property type="project" value="InterPro"/>
</dbReference>
<evidence type="ECO:0000313" key="2">
    <source>
        <dbReference type="EMBL" id="UYO41921.1"/>
    </source>
</evidence>
<dbReference type="EMBL" id="CP076676">
    <property type="protein sequence ID" value="UYO41921.1"/>
    <property type="molecule type" value="Genomic_DNA"/>
</dbReference>
<reference evidence="2" key="1">
    <citation type="journal article" date="2022" name="Biol. Control">
        <title>In silico genomic analysis of Rhodopseudomonas palustris strains revealed potential biocontrol agents and crop yield enhancers.</title>
        <authorList>
            <person name="Surachat K."/>
            <person name="Kantachote D."/>
            <person name="Deachamag P."/>
            <person name="Wonglapsuwan M."/>
        </authorList>
    </citation>
    <scope>NUCLEOTIDE SEQUENCE</scope>
    <source>
        <strain evidence="2">TLS06</strain>
    </source>
</reference>
<sequence length="459" mass="49594">MLSPVTNAQDPTGAFCSSPGAIEQVRYGCSLGALASVIAIPGAIPITHCGPGCATKQFHALSGINAYQGGEFHVPSTNLGNQEVIFGGADRLDELIASTLKVMEADLFVVQTGCIPGLVGDDVGSVVRRYQKRGVPIVVAETSGYRGNNFTGHETVIRAIIDQFVDAGDAPLQHGLVNVWSLLPYQNPFWRGDLAEIRRILEGIGLQVNILFGPASAGVAEWRAIPKAQFNLVLSPWLGLSTAAHLEDLYGQPFLHEPTIPIGAKATSAFLRRVVEFAGLDRGRAEAFIAQEEKEHYVYLRDFACFYAGSTSQYRLPSQAIVVSESAYNLAVASFLVEQLGLNPGPFVISENPPEELRETIQKQYRALAEHSGAEAVFEQDGKRIHQVVRATDFTGELPIVFGSTWEAALADEIGAPLVEIGYPCTDEVVLSRAYVGYRGALQLIERTYTTVVRASTMA</sequence>
<evidence type="ECO:0000313" key="3">
    <source>
        <dbReference type="Proteomes" id="UP001163166"/>
    </source>
</evidence>
<dbReference type="RefSeq" id="WP_264076548.1">
    <property type="nucleotide sequence ID" value="NZ_CP076676.1"/>
</dbReference>
<dbReference type="PANTHER" id="PTHR33712:SF7">
    <property type="entry name" value="LIGHT-INDEPENDENT PROTOCHLOROPHYLLIDE REDUCTASE SUBUNIT B"/>
    <property type="match status" value="1"/>
</dbReference>
<proteinExistence type="predicted"/>
<organism evidence="2 3">
    <name type="scientific">Rhodopseudomonas palustris</name>
    <dbReference type="NCBI Taxonomy" id="1076"/>
    <lineage>
        <taxon>Bacteria</taxon>
        <taxon>Pseudomonadati</taxon>
        <taxon>Pseudomonadota</taxon>
        <taxon>Alphaproteobacteria</taxon>
        <taxon>Hyphomicrobiales</taxon>
        <taxon>Nitrobacteraceae</taxon>
        <taxon>Rhodopseudomonas</taxon>
    </lineage>
</organism>
<dbReference type="SUPFAM" id="SSF53807">
    <property type="entry name" value="Helical backbone' metal receptor"/>
    <property type="match status" value="1"/>
</dbReference>
<dbReference type="Gene3D" id="3.40.50.1980">
    <property type="entry name" value="Nitrogenase molybdenum iron protein domain"/>
    <property type="match status" value="3"/>
</dbReference>
<dbReference type="Pfam" id="PF00148">
    <property type="entry name" value="Oxidored_nitro"/>
    <property type="match status" value="1"/>
</dbReference>
<dbReference type="InterPro" id="IPR000510">
    <property type="entry name" value="Nase/OxRdtase_comp1"/>
</dbReference>
<dbReference type="PANTHER" id="PTHR33712">
    <property type="entry name" value="LIGHT-INDEPENDENT PROTOCHLOROPHYLLIDE REDUCTASE SUBUNIT B"/>
    <property type="match status" value="1"/>
</dbReference>
<feature type="domain" description="Nitrogenase/oxidoreductase component 1" evidence="1">
    <location>
        <begin position="31"/>
        <end position="452"/>
    </location>
</feature>
<dbReference type="InterPro" id="IPR050152">
    <property type="entry name" value="ChlB/BchB/BchZ"/>
</dbReference>
<accession>A0AAX3E4D0</accession>
<dbReference type="Proteomes" id="UP001163166">
    <property type="component" value="Chromosome"/>
</dbReference>
<evidence type="ECO:0000259" key="1">
    <source>
        <dbReference type="Pfam" id="PF00148"/>
    </source>
</evidence>
<protein>
    <submittedName>
        <fullName evidence="2">Hydrogenase</fullName>
    </submittedName>
</protein>